<evidence type="ECO:0008006" key="4">
    <source>
        <dbReference type="Google" id="ProtNLM"/>
    </source>
</evidence>
<dbReference type="EMBL" id="BAABHM010000018">
    <property type="protein sequence ID" value="GAA4714458.1"/>
    <property type="molecule type" value="Genomic_DNA"/>
</dbReference>
<dbReference type="InterPro" id="IPR046042">
    <property type="entry name" value="DUF6000"/>
</dbReference>
<feature type="transmembrane region" description="Helical" evidence="1">
    <location>
        <begin position="58"/>
        <end position="77"/>
    </location>
</feature>
<dbReference type="Pfam" id="PF19463">
    <property type="entry name" value="DUF6000"/>
    <property type="match status" value="1"/>
</dbReference>
<proteinExistence type="predicted"/>
<dbReference type="Proteomes" id="UP001500843">
    <property type="component" value="Unassembled WGS sequence"/>
</dbReference>
<evidence type="ECO:0000256" key="1">
    <source>
        <dbReference type="SAM" id="Phobius"/>
    </source>
</evidence>
<keyword evidence="3" id="KW-1185">Reference proteome</keyword>
<keyword evidence="1" id="KW-1133">Transmembrane helix</keyword>
<keyword evidence="1" id="KW-0472">Membrane</keyword>
<accession>A0ABP8XTQ5</accession>
<gene>
    <name evidence="2" type="ORF">GCM10023198_42090</name>
</gene>
<evidence type="ECO:0000313" key="2">
    <source>
        <dbReference type="EMBL" id="GAA4714458.1"/>
    </source>
</evidence>
<comment type="caution">
    <text evidence="2">The sequence shown here is derived from an EMBL/GenBank/DDBJ whole genome shotgun (WGS) entry which is preliminary data.</text>
</comment>
<evidence type="ECO:0000313" key="3">
    <source>
        <dbReference type="Proteomes" id="UP001500843"/>
    </source>
</evidence>
<reference evidence="3" key="1">
    <citation type="journal article" date="2019" name="Int. J. Syst. Evol. Microbiol.">
        <title>The Global Catalogue of Microorganisms (GCM) 10K type strain sequencing project: providing services to taxonomists for standard genome sequencing and annotation.</title>
        <authorList>
            <consortium name="The Broad Institute Genomics Platform"/>
            <consortium name="The Broad Institute Genome Sequencing Center for Infectious Disease"/>
            <person name="Wu L."/>
            <person name="Ma J."/>
        </authorList>
    </citation>
    <scope>NUCLEOTIDE SEQUENCE [LARGE SCALE GENOMIC DNA]</scope>
    <source>
        <strain evidence="3">JCM 17975</strain>
    </source>
</reference>
<feature type="transmembrane region" description="Helical" evidence="1">
    <location>
        <begin position="83"/>
        <end position="104"/>
    </location>
</feature>
<sequence length="423" mass="45456">MLVHIGGLPKGFGKQVCRVIPESDGSAGAGRDGRLALATRQRGGVGVRSNFFWTANRMIAVWVVALLAALVFLLLLADVAGLPHWLVLILSMIVAPVGLIPLLGRLTRQIGQVMGHASKLRPDGTVIPAVALAPSRVLGKELGLQAVGPNASGGSPAALVVLADRVELWSGRNEAGPRWSMSRAGLQIDAGRAQIGIANNWDVVWLSDGLRQLAVSPRYSPKPNGADNDIDRVVRELGQDPAEVRRNSWPERRGSQRIDRRFVVPFYFQMSGANSTAYLPRVERSLVRASAKVTADEVQWLLSTGDWRRMAMGAWFALAVPREEGHEAVLVGMAGSNRDDSALPLAAVSALLTGPDAIGAMETYLDRIVDVPRRDQSFEIVAAAIAHLGGAPPVTPPTWATEAFEELLAVAQDLQQRFRAARA</sequence>
<name>A0ABP8XTQ5_9MICO</name>
<protein>
    <recommendedName>
        <fullName evidence="4">DUF3488 domain-containing protein</fullName>
    </recommendedName>
</protein>
<keyword evidence="1" id="KW-0812">Transmembrane</keyword>
<organism evidence="2 3">
    <name type="scientific">Promicromonospora umidemergens</name>
    <dbReference type="NCBI Taxonomy" id="629679"/>
    <lineage>
        <taxon>Bacteria</taxon>
        <taxon>Bacillati</taxon>
        <taxon>Actinomycetota</taxon>
        <taxon>Actinomycetes</taxon>
        <taxon>Micrococcales</taxon>
        <taxon>Promicromonosporaceae</taxon>
        <taxon>Promicromonospora</taxon>
    </lineage>
</organism>